<sequence length="346" mass="39584">MASASAAEETSYDLSEPEALLGFLEDAGIRLVRLEYLIELSASGRPLPRRQEAEKETTSSGAPALVESSELREVKIDPDTAHMSVMLRHPVPRRVRVHLVSISHMWESMQHPDPWRFQLNAIVEEFRPRLLDSVVWIFYDFLSLHQYARSEDQECVAAPGATIFVFWKEEQQMTDVLITELKLNGTPYEERGWCRSEKEWSALRTWIKGESPVPLPPDMFRARMQQMKFTHREDTEEVFKLQAKVFHQKAASTTNLLIENLTAEKIEVLVAALPFYTQLKELVARGSPENVWKVAMAVVESGACNVEIVCENVRDEDAKDFATDLSKEKCSHLERLHLKCETIGEL</sequence>
<accession>A0A813AVV3</accession>
<evidence type="ECO:0000313" key="1">
    <source>
        <dbReference type="EMBL" id="CAE7880279.1"/>
    </source>
</evidence>
<protein>
    <submittedName>
        <fullName evidence="1">Uncharacterized protein</fullName>
    </submittedName>
</protein>
<feature type="non-terminal residue" evidence="1">
    <location>
        <position position="346"/>
    </location>
</feature>
<dbReference type="AlphaFoldDB" id="A0A813AVV3"/>
<name>A0A813AVV3_9DINO</name>
<dbReference type="EMBL" id="CAJNJA010063721">
    <property type="protein sequence ID" value="CAE7880279.1"/>
    <property type="molecule type" value="Genomic_DNA"/>
</dbReference>
<reference evidence="1" key="1">
    <citation type="submission" date="2021-02" db="EMBL/GenBank/DDBJ databases">
        <authorList>
            <person name="Dougan E. K."/>
            <person name="Rhodes N."/>
            <person name="Thang M."/>
            <person name="Chan C."/>
        </authorList>
    </citation>
    <scope>NUCLEOTIDE SEQUENCE</scope>
</reference>
<evidence type="ECO:0000313" key="2">
    <source>
        <dbReference type="Proteomes" id="UP000601435"/>
    </source>
</evidence>
<dbReference type="OrthoDB" id="420557at2759"/>
<keyword evidence="2" id="KW-1185">Reference proteome</keyword>
<comment type="caution">
    <text evidence="1">The sequence shown here is derived from an EMBL/GenBank/DDBJ whole genome shotgun (WGS) entry which is preliminary data.</text>
</comment>
<dbReference type="Proteomes" id="UP000601435">
    <property type="component" value="Unassembled WGS sequence"/>
</dbReference>
<proteinExistence type="predicted"/>
<gene>
    <name evidence="1" type="ORF">SNEC2469_LOCUS28884</name>
</gene>
<feature type="non-terminal residue" evidence="1">
    <location>
        <position position="1"/>
    </location>
</feature>
<organism evidence="1 2">
    <name type="scientific">Symbiodinium necroappetens</name>
    <dbReference type="NCBI Taxonomy" id="1628268"/>
    <lineage>
        <taxon>Eukaryota</taxon>
        <taxon>Sar</taxon>
        <taxon>Alveolata</taxon>
        <taxon>Dinophyceae</taxon>
        <taxon>Suessiales</taxon>
        <taxon>Symbiodiniaceae</taxon>
        <taxon>Symbiodinium</taxon>
    </lineage>
</organism>